<gene>
    <name evidence="2" type="ORF">LCGC14_2000860</name>
</gene>
<feature type="non-terminal residue" evidence="2">
    <location>
        <position position="20"/>
    </location>
</feature>
<feature type="region of interest" description="Disordered" evidence="1">
    <location>
        <begin position="1"/>
        <end position="20"/>
    </location>
</feature>
<evidence type="ECO:0000313" key="2">
    <source>
        <dbReference type="EMBL" id="KKL80827.1"/>
    </source>
</evidence>
<evidence type="ECO:0000256" key="1">
    <source>
        <dbReference type="SAM" id="MobiDB-lite"/>
    </source>
</evidence>
<reference evidence="2" key="1">
    <citation type="journal article" date="2015" name="Nature">
        <title>Complex archaea that bridge the gap between prokaryotes and eukaryotes.</title>
        <authorList>
            <person name="Spang A."/>
            <person name="Saw J.H."/>
            <person name="Jorgensen S.L."/>
            <person name="Zaremba-Niedzwiedzka K."/>
            <person name="Martijn J."/>
            <person name="Lind A.E."/>
            <person name="van Eijk R."/>
            <person name="Schleper C."/>
            <person name="Guy L."/>
            <person name="Ettema T.J."/>
        </authorList>
    </citation>
    <scope>NUCLEOTIDE SEQUENCE</scope>
</reference>
<sequence length="20" mass="2113">MQSEQDTYREGSISLGGAIA</sequence>
<protein>
    <submittedName>
        <fullName evidence="2">Uncharacterized protein</fullName>
    </submittedName>
</protein>
<proteinExistence type="predicted"/>
<dbReference type="EMBL" id="LAZR01022739">
    <property type="protein sequence ID" value="KKL80827.1"/>
    <property type="molecule type" value="Genomic_DNA"/>
</dbReference>
<organism evidence="2">
    <name type="scientific">marine sediment metagenome</name>
    <dbReference type="NCBI Taxonomy" id="412755"/>
    <lineage>
        <taxon>unclassified sequences</taxon>
        <taxon>metagenomes</taxon>
        <taxon>ecological metagenomes</taxon>
    </lineage>
</organism>
<accession>A0A0F9I0D9</accession>
<dbReference type="AlphaFoldDB" id="A0A0F9I0D9"/>
<name>A0A0F9I0D9_9ZZZZ</name>
<comment type="caution">
    <text evidence="2">The sequence shown here is derived from an EMBL/GenBank/DDBJ whole genome shotgun (WGS) entry which is preliminary data.</text>
</comment>